<dbReference type="GO" id="GO:0034647">
    <property type="term" value="F:histone H3K4me/H3K4me2/H3K4me3 demethylase activity"/>
    <property type="evidence" value="ECO:0007669"/>
    <property type="project" value="TreeGrafter"/>
</dbReference>
<keyword evidence="1" id="KW-0156">Chromatin regulator</keyword>
<evidence type="ECO:0000256" key="2">
    <source>
        <dbReference type="SAM" id="MobiDB-lite"/>
    </source>
</evidence>
<dbReference type="AlphaFoldDB" id="A0A8C9FXQ7"/>
<name>A0A8C9FXQ7_PAVCR</name>
<protein>
    <recommendedName>
        <fullName evidence="3">JmjN domain-containing protein</fullName>
    </recommendedName>
</protein>
<keyword evidence="5" id="KW-1185">Reference proteome</keyword>
<dbReference type="Pfam" id="PF02375">
    <property type="entry name" value="JmjN"/>
    <property type="match status" value="1"/>
</dbReference>
<dbReference type="PANTHER" id="PTHR10694:SF3">
    <property type="entry name" value="LYSINE-SPECIFIC DEMETHYLASE 5B"/>
    <property type="match status" value="1"/>
</dbReference>
<sequence>MAEFLPPPECPVFEPSWEEFADPFAFIHKIRPIAEQTGICKVRPPPVSARMPPWGGHGDGSGAPHLPQRGLSSAQHFCRPERCGRCSEFRAVLLPAERSSVLLSSALRSLPGLPSAAAPSPN</sequence>
<dbReference type="Proteomes" id="UP000694428">
    <property type="component" value="Unplaced"/>
</dbReference>
<dbReference type="SMART" id="SM00545">
    <property type="entry name" value="JmjN"/>
    <property type="match status" value="1"/>
</dbReference>
<dbReference type="InterPro" id="IPR003349">
    <property type="entry name" value="JmjN"/>
</dbReference>
<feature type="region of interest" description="Disordered" evidence="2">
    <location>
        <begin position="41"/>
        <end position="70"/>
    </location>
</feature>
<dbReference type="Gene3D" id="2.60.120.650">
    <property type="entry name" value="Cupin"/>
    <property type="match status" value="1"/>
</dbReference>
<evidence type="ECO:0000256" key="1">
    <source>
        <dbReference type="ARBA" id="ARBA00022853"/>
    </source>
</evidence>
<reference evidence="4" key="2">
    <citation type="submission" date="2025-09" db="UniProtKB">
        <authorList>
            <consortium name="Ensembl"/>
        </authorList>
    </citation>
    <scope>IDENTIFICATION</scope>
</reference>
<evidence type="ECO:0000313" key="5">
    <source>
        <dbReference type="Proteomes" id="UP000694428"/>
    </source>
</evidence>
<evidence type="ECO:0000313" key="4">
    <source>
        <dbReference type="Ensembl" id="ENSPSTP00000021854.1"/>
    </source>
</evidence>
<dbReference type="Ensembl" id="ENSPSTT00000022946.1">
    <property type="protein sequence ID" value="ENSPSTP00000021854.1"/>
    <property type="gene ID" value="ENSPSTG00000015997.1"/>
</dbReference>
<feature type="domain" description="JmjN" evidence="3">
    <location>
        <begin position="10"/>
        <end position="51"/>
    </location>
</feature>
<dbReference type="GO" id="GO:0006355">
    <property type="term" value="P:regulation of DNA-templated transcription"/>
    <property type="evidence" value="ECO:0007669"/>
    <property type="project" value="TreeGrafter"/>
</dbReference>
<accession>A0A8C9FXQ7</accession>
<dbReference type="GO" id="GO:0005634">
    <property type="term" value="C:nucleus"/>
    <property type="evidence" value="ECO:0007669"/>
    <property type="project" value="TreeGrafter"/>
</dbReference>
<evidence type="ECO:0000259" key="3">
    <source>
        <dbReference type="PROSITE" id="PS51183"/>
    </source>
</evidence>
<dbReference type="PANTHER" id="PTHR10694">
    <property type="entry name" value="LYSINE-SPECIFIC DEMETHYLASE"/>
    <property type="match status" value="1"/>
</dbReference>
<dbReference type="GO" id="GO:0000785">
    <property type="term" value="C:chromatin"/>
    <property type="evidence" value="ECO:0007669"/>
    <property type="project" value="TreeGrafter"/>
</dbReference>
<proteinExistence type="predicted"/>
<dbReference type="PROSITE" id="PS51183">
    <property type="entry name" value="JMJN"/>
    <property type="match status" value="1"/>
</dbReference>
<reference evidence="4" key="1">
    <citation type="submission" date="2025-08" db="UniProtKB">
        <authorList>
            <consortium name="Ensembl"/>
        </authorList>
    </citation>
    <scope>IDENTIFICATION</scope>
</reference>
<organism evidence="4 5">
    <name type="scientific">Pavo cristatus</name>
    <name type="common">Indian peafowl</name>
    <name type="synonym">Blue peafowl</name>
    <dbReference type="NCBI Taxonomy" id="9049"/>
    <lineage>
        <taxon>Eukaryota</taxon>
        <taxon>Metazoa</taxon>
        <taxon>Chordata</taxon>
        <taxon>Craniata</taxon>
        <taxon>Vertebrata</taxon>
        <taxon>Euteleostomi</taxon>
        <taxon>Archelosauria</taxon>
        <taxon>Archosauria</taxon>
        <taxon>Dinosauria</taxon>
        <taxon>Saurischia</taxon>
        <taxon>Theropoda</taxon>
        <taxon>Coelurosauria</taxon>
        <taxon>Aves</taxon>
        <taxon>Neognathae</taxon>
        <taxon>Galloanserae</taxon>
        <taxon>Galliformes</taxon>
        <taxon>Phasianidae</taxon>
        <taxon>Phasianinae</taxon>
        <taxon>Pavo</taxon>
    </lineage>
</organism>